<organism evidence="2 3">
    <name type="scientific">Marinomonas hwangdonensis</name>
    <dbReference type="NCBI Taxonomy" id="1053647"/>
    <lineage>
        <taxon>Bacteria</taxon>
        <taxon>Pseudomonadati</taxon>
        <taxon>Pseudomonadota</taxon>
        <taxon>Gammaproteobacteria</taxon>
        <taxon>Oceanospirillales</taxon>
        <taxon>Oceanospirillaceae</taxon>
        <taxon>Marinomonas</taxon>
    </lineage>
</organism>
<feature type="domain" description="DUF1653" evidence="1">
    <location>
        <begin position="4"/>
        <end position="64"/>
    </location>
</feature>
<sequence length="80" mass="9484">MKKGVYRHYKGAQYWVERVVTHSETEEELVIYQALYGEQGWWARPLEMFQETVNIDGEQIPRFEFLTETPVPSDTVKTES</sequence>
<dbReference type="Gene3D" id="2.30.30.320">
    <property type="entry name" value="DUF1653-like domain"/>
    <property type="match status" value="1"/>
</dbReference>
<evidence type="ECO:0000313" key="3">
    <source>
        <dbReference type="Proteomes" id="UP000280507"/>
    </source>
</evidence>
<dbReference type="InterPro" id="IPR037135">
    <property type="entry name" value="DUF1653-like_dom_sf"/>
</dbReference>
<protein>
    <submittedName>
        <fullName evidence="2">DUF1653 domain-containing protein</fullName>
    </submittedName>
</protein>
<dbReference type="InterPro" id="IPR023387">
    <property type="entry name" value="DUF1653-like_dom"/>
</dbReference>
<dbReference type="OrthoDB" id="371169at2"/>
<keyword evidence="3" id="KW-1185">Reference proteome</keyword>
<evidence type="ECO:0000313" key="2">
    <source>
        <dbReference type="EMBL" id="RNF52660.1"/>
    </source>
</evidence>
<proteinExistence type="predicted"/>
<evidence type="ECO:0000259" key="1">
    <source>
        <dbReference type="Pfam" id="PF07866"/>
    </source>
</evidence>
<dbReference type="AlphaFoldDB" id="A0A3M8QCL7"/>
<dbReference type="EMBL" id="RIZG01000001">
    <property type="protein sequence ID" value="RNF52660.1"/>
    <property type="molecule type" value="Genomic_DNA"/>
</dbReference>
<reference evidence="2 3" key="1">
    <citation type="journal article" date="2012" name="Int. J. Syst. Evol. Microbiol.">
        <title>Marinomonas hwangdonensis sp. nov., isolated from seawater.</title>
        <authorList>
            <person name="Jung Y.T."/>
            <person name="Oh T.K."/>
            <person name="Yoon J.H."/>
        </authorList>
    </citation>
    <scope>NUCLEOTIDE SEQUENCE [LARGE SCALE GENOMIC DNA]</scope>
    <source>
        <strain evidence="2 3">HDW-15</strain>
    </source>
</reference>
<name>A0A3M8QCL7_9GAMM</name>
<dbReference type="Proteomes" id="UP000280507">
    <property type="component" value="Unassembled WGS sequence"/>
</dbReference>
<dbReference type="Pfam" id="PF07866">
    <property type="entry name" value="DUF1653"/>
    <property type="match status" value="1"/>
</dbReference>
<dbReference type="RefSeq" id="WP_123094003.1">
    <property type="nucleotide sequence ID" value="NZ_RIZG01000001.1"/>
</dbReference>
<accession>A0A3M8QCL7</accession>
<comment type="caution">
    <text evidence="2">The sequence shown here is derived from an EMBL/GenBank/DDBJ whole genome shotgun (WGS) entry which is preliminary data.</text>
</comment>
<gene>
    <name evidence="2" type="ORF">EBI00_00620</name>
</gene>